<evidence type="ECO:0000256" key="2">
    <source>
        <dbReference type="ARBA" id="ARBA00006375"/>
    </source>
</evidence>
<sequence>MSHVAATEDRLASSFASVARVRLAFRSNYRLRIYGELFHFEPGDGEHKQSPSVCGARYHHGADAGYGADPSALYTAFQQRISPKLKRASTLHTNLCWNNQSERLHGREDVWKYYFAPAVSTCLYDACSSCRRNAAGENTLSALCRDGAQVLLSRVSFNKMLYSTTRLGLYEALKFSSCNSTLDQNGRTPALRKLEAAFMAGAVGTAAVNGAVCLHREGRLSILDKLGFLLSRGTSQIGKVKVTAFPTSAGVASIMVKQRTMLMSGLQLAANDVSKEKFEETFRSSVVTCIVAGGAAGAVTAAVSNPIDNMIHSIQKRGKVCFLNSVRDVIYDEGAAVLFRGLFPTVICQVTFSAVLFGGWEWIRCSLRKHSIWS</sequence>
<reference evidence="10" key="1">
    <citation type="submission" date="2021-08" db="EMBL/GenBank/DDBJ databases">
        <title>WGS assembly of Ceratopteris richardii.</title>
        <authorList>
            <person name="Marchant D.B."/>
            <person name="Chen G."/>
            <person name="Jenkins J."/>
            <person name="Shu S."/>
            <person name="Leebens-Mack J."/>
            <person name="Grimwood J."/>
            <person name="Schmutz J."/>
            <person name="Soltis P."/>
            <person name="Soltis D."/>
            <person name="Chen Z.-H."/>
        </authorList>
    </citation>
    <scope>NUCLEOTIDE SEQUENCE</scope>
    <source>
        <strain evidence="10">Whitten #5841</strain>
        <tissue evidence="10">Leaf</tissue>
    </source>
</reference>
<comment type="similarity">
    <text evidence="2 9">Belongs to the mitochondrial carrier (TC 2.A.29) family.</text>
</comment>
<name>A0A8T2SAG2_CERRI</name>
<organism evidence="10 11">
    <name type="scientific">Ceratopteris richardii</name>
    <name type="common">Triangle waterfern</name>
    <dbReference type="NCBI Taxonomy" id="49495"/>
    <lineage>
        <taxon>Eukaryota</taxon>
        <taxon>Viridiplantae</taxon>
        <taxon>Streptophyta</taxon>
        <taxon>Embryophyta</taxon>
        <taxon>Tracheophyta</taxon>
        <taxon>Polypodiopsida</taxon>
        <taxon>Polypodiidae</taxon>
        <taxon>Polypodiales</taxon>
        <taxon>Pteridineae</taxon>
        <taxon>Pteridaceae</taxon>
        <taxon>Parkerioideae</taxon>
        <taxon>Ceratopteris</taxon>
    </lineage>
</organism>
<evidence type="ECO:0000256" key="9">
    <source>
        <dbReference type="RuleBase" id="RU000488"/>
    </source>
</evidence>
<evidence type="ECO:0000313" key="11">
    <source>
        <dbReference type="Proteomes" id="UP000825935"/>
    </source>
</evidence>
<keyword evidence="6" id="KW-1133">Transmembrane helix</keyword>
<evidence type="ECO:0008006" key="12">
    <source>
        <dbReference type="Google" id="ProtNLM"/>
    </source>
</evidence>
<dbReference type="GO" id="GO:0016020">
    <property type="term" value="C:membrane"/>
    <property type="evidence" value="ECO:0007669"/>
    <property type="project" value="UniProtKB-SubCell"/>
</dbReference>
<gene>
    <name evidence="10" type="ORF">KP509_21G036300</name>
</gene>
<dbReference type="Pfam" id="PF00153">
    <property type="entry name" value="Mito_carr"/>
    <property type="match status" value="1"/>
</dbReference>
<accession>A0A8T2SAG2</accession>
<evidence type="ECO:0000256" key="6">
    <source>
        <dbReference type="ARBA" id="ARBA00022989"/>
    </source>
</evidence>
<feature type="repeat" description="Solcar" evidence="8">
    <location>
        <begin position="284"/>
        <end position="366"/>
    </location>
</feature>
<evidence type="ECO:0000256" key="8">
    <source>
        <dbReference type="PROSITE-ProRule" id="PRU00282"/>
    </source>
</evidence>
<dbReference type="Proteomes" id="UP000825935">
    <property type="component" value="Chromosome 21"/>
</dbReference>
<evidence type="ECO:0000313" key="10">
    <source>
        <dbReference type="EMBL" id="KAH7315151.1"/>
    </source>
</evidence>
<keyword evidence="4 8" id="KW-0812">Transmembrane</keyword>
<dbReference type="InterPro" id="IPR018108">
    <property type="entry name" value="MCP_transmembrane"/>
</dbReference>
<dbReference type="AlphaFoldDB" id="A0A8T2SAG2"/>
<evidence type="ECO:0000256" key="3">
    <source>
        <dbReference type="ARBA" id="ARBA00022448"/>
    </source>
</evidence>
<keyword evidence="7 8" id="KW-0472">Membrane</keyword>
<dbReference type="InterPro" id="IPR050391">
    <property type="entry name" value="Mito_Metabolite_Transporter"/>
</dbReference>
<proteinExistence type="inferred from homology"/>
<dbReference type="SUPFAM" id="SSF103506">
    <property type="entry name" value="Mitochondrial carrier"/>
    <property type="match status" value="1"/>
</dbReference>
<dbReference type="PANTHER" id="PTHR45618">
    <property type="entry name" value="MITOCHONDRIAL DICARBOXYLATE CARRIER-RELATED"/>
    <property type="match status" value="1"/>
</dbReference>
<dbReference type="EMBL" id="CM035426">
    <property type="protein sequence ID" value="KAH7315151.1"/>
    <property type="molecule type" value="Genomic_DNA"/>
</dbReference>
<evidence type="ECO:0000256" key="5">
    <source>
        <dbReference type="ARBA" id="ARBA00022737"/>
    </source>
</evidence>
<dbReference type="Gene3D" id="1.50.40.10">
    <property type="entry name" value="Mitochondrial carrier domain"/>
    <property type="match status" value="1"/>
</dbReference>
<comment type="subcellular location">
    <subcellularLocation>
        <location evidence="1">Membrane</location>
        <topology evidence="1">Multi-pass membrane protein</topology>
    </subcellularLocation>
</comment>
<protein>
    <recommendedName>
        <fullName evidence="12">Mitochondrial carrier protein</fullName>
    </recommendedName>
</protein>
<dbReference type="InterPro" id="IPR023395">
    <property type="entry name" value="MCP_dom_sf"/>
</dbReference>
<keyword evidence="3 9" id="KW-0813">Transport</keyword>
<evidence type="ECO:0000256" key="4">
    <source>
        <dbReference type="ARBA" id="ARBA00022692"/>
    </source>
</evidence>
<keyword evidence="5" id="KW-0677">Repeat</keyword>
<comment type="caution">
    <text evidence="10">The sequence shown here is derived from an EMBL/GenBank/DDBJ whole genome shotgun (WGS) entry which is preliminary data.</text>
</comment>
<dbReference type="PROSITE" id="PS50920">
    <property type="entry name" value="SOLCAR"/>
    <property type="match status" value="1"/>
</dbReference>
<evidence type="ECO:0000256" key="7">
    <source>
        <dbReference type="ARBA" id="ARBA00023136"/>
    </source>
</evidence>
<keyword evidence="11" id="KW-1185">Reference proteome</keyword>
<evidence type="ECO:0000256" key="1">
    <source>
        <dbReference type="ARBA" id="ARBA00004141"/>
    </source>
</evidence>